<dbReference type="PANTHER" id="PTHR44757">
    <property type="entry name" value="DIGUANYLATE CYCLASE DGCP"/>
    <property type="match status" value="1"/>
</dbReference>
<evidence type="ECO:0000313" key="4">
    <source>
        <dbReference type="EMBL" id="MDF2095800.1"/>
    </source>
</evidence>
<dbReference type="SUPFAM" id="SSF141868">
    <property type="entry name" value="EAL domain-like"/>
    <property type="match status" value="1"/>
</dbReference>
<dbReference type="Pfam" id="PF00990">
    <property type="entry name" value="GGDEF"/>
    <property type="match status" value="1"/>
</dbReference>
<dbReference type="EMBL" id="JARHUD010000004">
    <property type="protein sequence ID" value="MDF2095800.1"/>
    <property type="molecule type" value="Genomic_DNA"/>
</dbReference>
<dbReference type="SUPFAM" id="SSF55073">
    <property type="entry name" value="Nucleotide cyclase"/>
    <property type="match status" value="1"/>
</dbReference>
<dbReference type="CDD" id="cd01948">
    <property type="entry name" value="EAL"/>
    <property type="match status" value="1"/>
</dbReference>
<evidence type="ECO:0000256" key="1">
    <source>
        <dbReference type="SAM" id="MobiDB-lite"/>
    </source>
</evidence>
<protein>
    <submittedName>
        <fullName evidence="4">EAL domain-containing protein</fullName>
    </submittedName>
</protein>
<dbReference type="InterPro" id="IPR000160">
    <property type="entry name" value="GGDEF_dom"/>
</dbReference>
<dbReference type="InterPro" id="IPR001633">
    <property type="entry name" value="EAL_dom"/>
</dbReference>
<sequence length="755" mass="83931">MRPRAPLDPDSYQQVFDRAPNAAVILSPDLTILDCNQAYEAAGGITRDQLISRPLFSTFPGHGSPDEKILRDSFAYVIAQRRPHHIPLLHYPVMMANPPDQAHIQDRYWMISNLPLLNDEGELWAILHQPTDITELAQQQEIQPPIEAKEQTSGVGGDEIEQMESSSAAGTSLEHWARNVQRILSAERQRLQQLFQQAPGFVCVLRGPEHIYELANDAYYQLIGHRRIIGHPLAQVLPEVVGQGFLAKLDRVFTTGEPFIGRAVPIKLQRVAGGGLEQRYTDLIYQPIRELEGAISGIFVQGHDVTEAHELAQEVSYQAAHDSLTGLSNRRGLAQAIINIEQHPGPHALLYMDLDHFKIVNDRCGHAAGDALLQQVATLLRRSVGEKVLLARLGGDEFALVLRLSDEAGALNLAQRLCREVRELDFFWEGQRYGVTISIGLVLFGRDHGLTYAEALSLADAACFLAKEKGRNRIQFSKPSDIDISRQQRDMDWNKRLQDALREDRIVLFAQSIVQLQTDQTDGIRRWEVLVRLLDAEGHLVPPGSFVPAAERFGLITQLDAYVLRRIFALIAQMQPQARSRVRYSVNLSGLTLGSADFLTLIDDLLAAFPQVQPEQICFEVTETAAIYNLQQTATVMQSLVDRGFRFALDDFGSGMASFSYLKQLPVHAVKMDGALIERSLTSSTDALIVESITRIAHNMGISVVAESVASTEALNHLRALGVDFGQGFHLHPPERLGSTASMNQASEDDSRQVS</sequence>
<comment type="caution">
    <text evidence="4">The sequence shown here is derived from an EMBL/GenBank/DDBJ whole genome shotgun (WGS) entry which is preliminary data.</text>
</comment>
<proteinExistence type="predicted"/>
<dbReference type="SMART" id="SM00267">
    <property type="entry name" value="GGDEF"/>
    <property type="match status" value="1"/>
</dbReference>
<dbReference type="InterPro" id="IPR000014">
    <property type="entry name" value="PAS"/>
</dbReference>
<dbReference type="Gene3D" id="3.30.70.270">
    <property type="match status" value="1"/>
</dbReference>
<dbReference type="SUPFAM" id="SSF55785">
    <property type="entry name" value="PYP-like sensor domain (PAS domain)"/>
    <property type="match status" value="2"/>
</dbReference>
<dbReference type="Gene3D" id="3.20.20.450">
    <property type="entry name" value="EAL domain"/>
    <property type="match status" value="1"/>
</dbReference>
<dbReference type="InterPro" id="IPR029787">
    <property type="entry name" value="Nucleotide_cyclase"/>
</dbReference>
<feature type="domain" description="GGDEF" evidence="3">
    <location>
        <begin position="345"/>
        <end position="479"/>
    </location>
</feature>
<dbReference type="NCBIfam" id="TIGR00254">
    <property type="entry name" value="GGDEF"/>
    <property type="match status" value="1"/>
</dbReference>
<feature type="region of interest" description="Disordered" evidence="1">
    <location>
        <begin position="734"/>
        <end position="755"/>
    </location>
</feature>
<dbReference type="Gene3D" id="3.30.450.20">
    <property type="entry name" value="PAS domain"/>
    <property type="match status" value="2"/>
</dbReference>
<keyword evidence="5" id="KW-1185">Reference proteome</keyword>
<dbReference type="CDD" id="cd01949">
    <property type="entry name" value="GGDEF"/>
    <property type="match status" value="1"/>
</dbReference>
<dbReference type="PROSITE" id="PS50883">
    <property type="entry name" value="EAL"/>
    <property type="match status" value="1"/>
</dbReference>
<organism evidence="4 5">
    <name type="scientific">Aquibaculum arenosum</name>
    <dbReference type="NCBI Taxonomy" id="3032591"/>
    <lineage>
        <taxon>Bacteria</taxon>
        <taxon>Pseudomonadati</taxon>
        <taxon>Pseudomonadota</taxon>
        <taxon>Alphaproteobacteria</taxon>
        <taxon>Rhodospirillales</taxon>
        <taxon>Rhodovibrionaceae</taxon>
        <taxon>Aquibaculum</taxon>
    </lineage>
</organism>
<dbReference type="Pfam" id="PF08448">
    <property type="entry name" value="PAS_4"/>
    <property type="match status" value="2"/>
</dbReference>
<dbReference type="InterPro" id="IPR052155">
    <property type="entry name" value="Biofilm_reg_signaling"/>
</dbReference>
<evidence type="ECO:0000259" key="2">
    <source>
        <dbReference type="PROSITE" id="PS50883"/>
    </source>
</evidence>
<dbReference type="InterPro" id="IPR035919">
    <property type="entry name" value="EAL_sf"/>
</dbReference>
<evidence type="ECO:0000259" key="3">
    <source>
        <dbReference type="PROSITE" id="PS50887"/>
    </source>
</evidence>
<dbReference type="PROSITE" id="PS50887">
    <property type="entry name" value="GGDEF"/>
    <property type="match status" value="1"/>
</dbReference>
<dbReference type="Proteomes" id="UP001215503">
    <property type="component" value="Unassembled WGS sequence"/>
</dbReference>
<dbReference type="SMART" id="SM00052">
    <property type="entry name" value="EAL"/>
    <property type="match status" value="1"/>
</dbReference>
<dbReference type="RefSeq" id="WP_275821564.1">
    <property type="nucleotide sequence ID" value="NZ_JARHUD010000004.1"/>
</dbReference>
<name>A0ABT5YM09_9PROT</name>
<accession>A0ABT5YM09</accession>
<dbReference type="Pfam" id="PF00563">
    <property type="entry name" value="EAL"/>
    <property type="match status" value="1"/>
</dbReference>
<dbReference type="InterPro" id="IPR035965">
    <property type="entry name" value="PAS-like_dom_sf"/>
</dbReference>
<feature type="domain" description="EAL" evidence="2">
    <location>
        <begin position="490"/>
        <end position="748"/>
    </location>
</feature>
<dbReference type="PANTHER" id="PTHR44757:SF4">
    <property type="entry name" value="DIGUANYLATE CYCLASE DGCE-RELATED"/>
    <property type="match status" value="1"/>
</dbReference>
<reference evidence="4 5" key="1">
    <citation type="submission" date="2023-03" db="EMBL/GenBank/DDBJ databases">
        <title>Fodinicurvata sp. CAU 1616 isolated from sea sendiment.</title>
        <authorList>
            <person name="Kim W."/>
        </authorList>
    </citation>
    <scope>NUCLEOTIDE SEQUENCE [LARGE SCALE GENOMIC DNA]</scope>
    <source>
        <strain evidence="4 5">CAU 1616</strain>
    </source>
</reference>
<gene>
    <name evidence="4" type="ORF">P2G67_07415</name>
</gene>
<dbReference type="InterPro" id="IPR013656">
    <property type="entry name" value="PAS_4"/>
</dbReference>
<dbReference type="SMART" id="SM00091">
    <property type="entry name" value="PAS"/>
    <property type="match status" value="2"/>
</dbReference>
<dbReference type="InterPro" id="IPR043128">
    <property type="entry name" value="Rev_trsase/Diguanyl_cyclase"/>
</dbReference>
<evidence type="ECO:0000313" key="5">
    <source>
        <dbReference type="Proteomes" id="UP001215503"/>
    </source>
</evidence>